<dbReference type="Pfam" id="PF01817">
    <property type="entry name" value="CM_2"/>
    <property type="match status" value="1"/>
</dbReference>
<dbReference type="Gene3D" id="1.20.59.10">
    <property type="entry name" value="Chorismate mutase"/>
    <property type="match status" value="1"/>
</dbReference>
<sequence>MKTKWYYSAAGLILLCLLQGSLHAQDVRADKDNGNFLESSRMQIDSVDHALIQLIGRREDIVRAIGRYKAEKHIAPLQKARFNEVLEQSIAEGKKAGLSPEFIKTLMNAIHEESLRIERDSTAY</sequence>
<evidence type="ECO:0000256" key="2">
    <source>
        <dbReference type="ARBA" id="ARBA00023235"/>
    </source>
</evidence>
<feature type="signal peptide" evidence="3">
    <location>
        <begin position="1"/>
        <end position="24"/>
    </location>
</feature>
<dbReference type="InterPro" id="IPR002701">
    <property type="entry name" value="CM_II_prokaryot"/>
</dbReference>
<name>A0ABP8FDU1_9BACT</name>
<dbReference type="PANTHER" id="PTHR38041">
    <property type="entry name" value="CHORISMATE MUTASE"/>
    <property type="match status" value="1"/>
</dbReference>
<dbReference type="SUPFAM" id="SSF48600">
    <property type="entry name" value="Chorismate mutase II"/>
    <property type="match status" value="1"/>
</dbReference>
<comment type="caution">
    <text evidence="5">The sequence shown here is derived from an EMBL/GenBank/DDBJ whole genome shotgun (WGS) entry which is preliminary data.</text>
</comment>
<dbReference type="InterPro" id="IPR051331">
    <property type="entry name" value="Chorismate_mutase-related"/>
</dbReference>
<dbReference type="RefSeq" id="WP_344974211.1">
    <property type="nucleotide sequence ID" value="NZ_BAABFN010000001.1"/>
</dbReference>
<evidence type="ECO:0000256" key="3">
    <source>
        <dbReference type="SAM" id="SignalP"/>
    </source>
</evidence>
<dbReference type="Proteomes" id="UP001501207">
    <property type="component" value="Unassembled WGS sequence"/>
</dbReference>
<reference evidence="6" key="1">
    <citation type="journal article" date="2019" name="Int. J. Syst. Evol. Microbiol.">
        <title>The Global Catalogue of Microorganisms (GCM) 10K type strain sequencing project: providing services to taxonomists for standard genome sequencing and annotation.</title>
        <authorList>
            <consortium name="The Broad Institute Genomics Platform"/>
            <consortium name="The Broad Institute Genome Sequencing Center for Infectious Disease"/>
            <person name="Wu L."/>
            <person name="Ma J."/>
        </authorList>
    </citation>
    <scope>NUCLEOTIDE SEQUENCE [LARGE SCALE GENOMIC DNA]</scope>
    <source>
        <strain evidence="6">JCM 17664</strain>
    </source>
</reference>
<keyword evidence="6" id="KW-1185">Reference proteome</keyword>
<protein>
    <recommendedName>
        <fullName evidence="1">chorismate mutase</fullName>
        <ecNumber evidence="1">5.4.99.5</ecNumber>
    </recommendedName>
</protein>
<evidence type="ECO:0000313" key="6">
    <source>
        <dbReference type="Proteomes" id="UP001501207"/>
    </source>
</evidence>
<accession>A0ABP8FDU1</accession>
<dbReference type="EC" id="5.4.99.5" evidence="1"/>
<dbReference type="SMART" id="SM00830">
    <property type="entry name" value="CM_2"/>
    <property type="match status" value="1"/>
</dbReference>
<keyword evidence="2" id="KW-0413">Isomerase</keyword>
<dbReference type="InterPro" id="IPR036979">
    <property type="entry name" value="CM_dom_sf"/>
</dbReference>
<dbReference type="EMBL" id="BAABFN010000001">
    <property type="protein sequence ID" value="GAA4301356.1"/>
    <property type="molecule type" value="Genomic_DNA"/>
</dbReference>
<dbReference type="InterPro" id="IPR036263">
    <property type="entry name" value="Chorismate_II_sf"/>
</dbReference>
<evidence type="ECO:0000256" key="1">
    <source>
        <dbReference type="ARBA" id="ARBA00012404"/>
    </source>
</evidence>
<dbReference type="PROSITE" id="PS51168">
    <property type="entry name" value="CHORISMATE_MUT_2"/>
    <property type="match status" value="1"/>
</dbReference>
<evidence type="ECO:0000259" key="4">
    <source>
        <dbReference type="PROSITE" id="PS51168"/>
    </source>
</evidence>
<feature type="chain" id="PRO_5046375587" description="chorismate mutase" evidence="3">
    <location>
        <begin position="25"/>
        <end position="124"/>
    </location>
</feature>
<organism evidence="5 6">
    <name type="scientific">Compostibacter hankyongensis</name>
    <dbReference type="NCBI Taxonomy" id="1007089"/>
    <lineage>
        <taxon>Bacteria</taxon>
        <taxon>Pseudomonadati</taxon>
        <taxon>Bacteroidota</taxon>
        <taxon>Chitinophagia</taxon>
        <taxon>Chitinophagales</taxon>
        <taxon>Chitinophagaceae</taxon>
        <taxon>Compostibacter</taxon>
    </lineage>
</organism>
<gene>
    <name evidence="5" type="ORF">GCM10023143_03020</name>
</gene>
<feature type="domain" description="Chorismate mutase" evidence="4">
    <location>
        <begin position="31"/>
        <end position="122"/>
    </location>
</feature>
<dbReference type="PANTHER" id="PTHR38041:SF1">
    <property type="entry name" value="CHORISMATE MUTASE"/>
    <property type="match status" value="1"/>
</dbReference>
<keyword evidence="3" id="KW-0732">Signal</keyword>
<evidence type="ECO:0000313" key="5">
    <source>
        <dbReference type="EMBL" id="GAA4301356.1"/>
    </source>
</evidence>
<proteinExistence type="predicted"/>